<protein>
    <recommendedName>
        <fullName evidence="6">Succinate dehydrogenase assembly factor 3</fullName>
        <shortName evidence="6">SDH assembly factor 3</shortName>
        <shortName evidence="6">SDHAF3</shortName>
    </recommendedName>
</protein>
<dbReference type="PANTHER" id="PTHR13137">
    <property type="entry name" value="DC11 ACN9 HOMOLOG"/>
    <property type="match status" value="1"/>
</dbReference>
<keyword evidence="5 6" id="KW-0143">Chaperone</keyword>
<dbReference type="GO" id="GO:0005758">
    <property type="term" value="C:mitochondrial intermembrane space"/>
    <property type="evidence" value="ECO:0007669"/>
    <property type="project" value="TreeGrafter"/>
</dbReference>
<keyword evidence="8" id="KW-1185">Reference proteome</keyword>
<reference evidence="7" key="1">
    <citation type="submission" date="2021-09" db="EMBL/GenBank/DDBJ databases">
        <authorList>
            <consortium name="AG Swart"/>
            <person name="Singh M."/>
            <person name="Singh A."/>
            <person name="Seah K."/>
            <person name="Emmerich C."/>
        </authorList>
    </citation>
    <scope>NUCLEOTIDE SEQUENCE</scope>
    <source>
        <strain evidence="7">ATCC30299</strain>
    </source>
</reference>
<dbReference type="GO" id="GO:0006105">
    <property type="term" value="P:succinate metabolic process"/>
    <property type="evidence" value="ECO:0007669"/>
    <property type="project" value="TreeGrafter"/>
</dbReference>
<organism evidence="7 8">
    <name type="scientific">Blepharisma stoltei</name>
    <dbReference type="NCBI Taxonomy" id="1481888"/>
    <lineage>
        <taxon>Eukaryota</taxon>
        <taxon>Sar</taxon>
        <taxon>Alveolata</taxon>
        <taxon>Ciliophora</taxon>
        <taxon>Postciliodesmatophora</taxon>
        <taxon>Heterotrichea</taxon>
        <taxon>Heterotrichida</taxon>
        <taxon>Blepharismidae</taxon>
        <taxon>Blepharisma</taxon>
    </lineage>
</organism>
<comment type="subunit">
    <text evidence="6">Interacts with the iron-sulfur protein subunit within the SDH catalytic dimer.</text>
</comment>
<dbReference type="AlphaFoldDB" id="A0AAU9IYB5"/>
<evidence type="ECO:0000256" key="3">
    <source>
        <dbReference type="ARBA" id="ARBA00022946"/>
    </source>
</evidence>
<comment type="subcellular location">
    <subcellularLocation>
        <location evidence="1 6">Mitochondrion matrix</location>
    </subcellularLocation>
</comment>
<dbReference type="Pfam" id="PF13233">
    <property type="entry name" value="Complex1_LYR_2"/>
    <property type="match status" value="1"/>
</dbReference>
<evidence type="ECO:0000256" key="4">
    <source>
        <dbReference type="ARBA" id="ARBA00023128"/>
    </source>
</evidence>
<dbReference type="PANTHER" id="PTHR13137:SF6">
    <property type="entry name" value="SUCCINATE DEHYDROGENASE ASSEMBLY FACTOR 3, MITOCHONDRIAL"/>
    <property type="match status" value="1"/>
</dbReference>
<dbReference type="GO" id="GO:0034553">
    <property type="term" value="P:mitochondrial respiratory chain complex II assembly"/>
    <property type="evidence" value="ECO:0007669"/>
    <property type="project" value="UniProtKB-UniRule"/>
</dbReference>
<dbReference type="InterPro" id="IPR008381">
    <property type="entry name" value="SDHAF3/Sdh7"/>
</dbReference>
<dbReference type="GO" id="GO:0005759">
    <property type="term" value="C:mitochondrial matrix"/>
    <property type="evidence" value="ECO:0007669"/>
    <property type="project" value="UniProtKB-SubCell"/>
</dbReference>
<evidence type="ECO:0000313" key="7">
    <source>
        <dbReference type="EMBL" id="CAG9320737.1"/>
    </source>
</evidence>
<keyword evidence="3" id="KW-0809">Transit peptide</keyword>
<keyword evidence="4 6" id="KW-0496">Mitochondrion</keyword>
<dbReference type="Proteomes" id="UP001162131">
    <property type="component" value="Unassembled WGS sequence"/>
</dbReference>
<evidence type="ECO:0000256" key="5">
    <source>
        <dbReference type="ARBA" id="ARBA00023186"/>
    </source>
</evidence>
<gene>
    <name evidence="7" type="ORF">BSTOLATCC_MIC27317</name>
</gene>
<proteinExistence type="inferred from homology"/>
<dbReference type="EMBL" id="CAJZBQ010000027">
    <property type="protein sequence ID" value="CAG9320737.1"/>
    <property type="molecule type" value="Genomic_DNA"/>
</dbReference>
<evidence type="ECO:0000256" key="6">
    <source>
        <dbReference type="RuleBase" id="RU368039"/>
    </source>
</evidence>
<evidence type="ECO:0000256" key="2">
    <source>
        <dbReference type="ARBA" id="ARBA00006020"/>
    </source>
</evidence>
<comment type="caution">
    <text evidence="7">The sequence shown here is derived from an EMBL/GenBank/DDBJ whole genome shotgun (WGS) entry which is preliminary data.</text>
</comment>
<dbReference type="CDD" id="cd20270">
    <property type="entry name" value="Complex1_LYR_SDHAF3_LYRM10"/>
    <property type="match status" value="1"/>
</dbReference>
<comment type="function">
    <text evidence="6">Plays an essential role in the assembly of succinate dehydrogenase (SDH), an enzyme complex (also referred to as respiratory complex II) that is a component of both the tricarboxylic acid (TCA) cycle and the mitochondrial electron transport chain, and which couples the oxidation of succinate to fumarate with the reduction of ubiquinone (coenzyme Q) to ubiquinol. Promotes maturation of the iron-sulfur protein subunit of the SDH catalytic dimer, protecting it from the deleterious effects of oxidants. May act together with SDHAF1.</text>
</comment>
<sequence length="108" mass="12956">MSLIRSRTEGLKVYRKILKCHKLLPEEMMKLGNAYVREEFKKHHYPKIEKFTAAHYLTFLTSWKDYLLQMANPETRLYGRNLTSEEVNAMSKEQKETINKYKTNKIIK</sequence>
<evidence type="ECO:0000256" key="1">
    <source>
        <dbReference type="ARBA" id="ARBA00004305"/>
    </source>
</evidence>
<accession>A0AAU9IYB5</accession>
<comment type="similarity">
    <text evidence="2 6">Belongs to the complex I LYR family. SDHAF3 subfamily.</text>
</comment>
<name>A0AAU9IYB5_9CILI</name>
<evidence type="ECO:0000313" key="8">
    <source>
        <dbReference type="Proteomes" id="UP001162131"/>
    </source>
</evidence>